<evidence type="ECO:0000256" key="3">
    <source>
        <dbReference type="ARBA" id="ARBA00022490"/>
    </source>
</evidence>
<dbReference type="PANTHER" id="PTHR13267">
    <property type="entry name" value="ZINC FINGER PROTEIN 277"/>
    <property type="match status" value="1"/>
</dbReference>
<evidence type="ECO:0000256" key="8">
    <source>
        <dbReference type="ARBA" id="ARBA00049303"/>
    </source>
</evidence>
<dbReference type="SUPFAM" id="SSF53335">
    <property type="entry name" value="S-adenosyl-L-methionine-dependent methyltransferases"/>
    <property type="match status" value="1"/>
</dbReference>
<dbReference type="CDD" id="cd02440">
    <property type="entry name" value="AdoMet_MTases"/>
    <property type="match status" value="1"/>
</dbReference>
<feature type="domain" description="Methyltransferase" evidence="11">
    <location>
        <begin position="307"/>
        <end position="346"/>
    </location>
</feature>
<protein>
    <recommendedName>
        <fullName evidence="2">type I protein arginine methyltransferase</fullName>
        <ecNumber evidence="2">2.1.1.319</ecNumber>
    </recommendedName>
</protein>
<comment type="caution">
    <text evidence="13">The sequence shown here is derived from an EMBL/GenBank/DDBJ whole genome shotgun (WGS) entry which is preliminary data.</text>
</comment>
<keyword evidence="14" id="KW-1185">Reference proteome</keyword>
<dbReference type="InterPro" id="IPR036236">
    <property type="entry name" value="Znf_C2H2_sf"/>
</dbReference>
<comment type="catalytic activity">
    <reaction evidence="7">
        <text>L-arginyl-[protein] + 2 S-adenosyl-L-methionine = N(omega),N(omega)-dimethyl-L-arginyl-[protein] + 2 S-adenosyl-L-homocysteine + 2 H(+)</text>
        <dbReference type="Rhea" id="RHEA:48096"/>
        <dbReference type="Rhea" id="RHEA-COMP:10532"/>
        <dbReference type="Rhea" id="RHEA-COMP:11991"/>
        <dbReference type="ChEBI" id="CHEBI:15378"/>
        <dbReference type="ChEBI" id="CHEBI:29965"/>
        <dbReference type="ChEBI" id="CHEBI:57856"/>
        <dbReference type="ChEBI" id="CHEBI:59789"/>
        <dbReference type="ChEBI" id="CHEBI:61897"/>
        <dbReference type="EC" id="2.1.1.319"/>
    </reaction>
    <physiologicalReaction direction="left-to-right" evidence="7">
        <dbReference type="Rhea" id="RHEA:48097"/>
    </physiologicalReaction>
</comment>
<sequence length="348" mass="38564">MAAHDELMELQMKDVDSEDGDDEEELGDGKWDDWKEDEGADGESECNPLLLCLFCDSLYGSARSLFQHCASMHSFDYYGIKSACNLDFYGCLKLINYVRAQVASHKCWSCGNEYMSDKALQEHLHGSPELDRGSFPWSDDKYLKPFLHDDALLYSFSEDDDDDDEDEEDKKTMSIDEKEMKLYLSKFERIEMDHEDADTDIVCDNGGKDALLHADTDELDSKGSERLPANGVNYLLGGKLSGGALRNGRHGICSARLTNEINSINKGYFASYSSFGIHRDMISDKARTDAYRQAISENPSLMRRAVVMDVGCGTGILSLFAAQAGASMVIAVEASAKMAAVATQKTSV</sequence>
<feature type="domain" description="Protein arginine N-methyltransferase 3-like C2H2 zinc finger" evidence="12">
    <location>
        <begin position="85"/>
        <end position="110"/>
    </location>
</feature>
<gene>
    <name evidence="13" type="ORF">M569_13710</name>
</gene>
<dbReference type="EC" id="2.1.1.319" evidence="2"/>
<dbReference type="PROSITE" id="PS51678">
    <property type="entry name" value="SAM_MT_PRMT"/>
    <property type="match status" value="1"/>
</dbReference>
<evidence type="ECO:0000256" key="7">
    <source>
        <dbReference type="ARBA" id="ARBA00047384"/>
    </source>
</evidence>
<dbReference type="EMBL" id="AUSU01007085">
    <property type="protein sequence ID" value="EPS61091.1"/>
    <property type="molecule type" value="Genomic_DNA"/>
</dbReference>
<dbReference type="InterPro" id="IPR040048">
    <property type="entry name" value="ZNF277"/>
</dbReference>
<keyword evidence="9" id="KW-0489">Methyltransferase</keyword>
<evidence type="ECO:0000256" key="2">
    <source>
        <dbReference type="ARBA" id="ARBA00011925"/>
    </source>
</evidence>
<evidence type="ECO:0000256" key="5">
    <source>
        <dbReference type="ARBA" id="ARBA00022723"/>
    </source>
</evidence>
<keyword evidence="5" id="KW-0479">Metal-binding</keyword>
<dbReference type="Pfam" id="PF21137">
    <property type="entry name" value="ANM3_C2H2_Zf"/>
    <property type="match status" value="1"/>
</dbReference>
<dbReference type="OrthoDB" id="7848332at2759"/>
<keyword evidence="3" id="KW-0963">Cytoplasm</keyword>
<evidence type="ECO:0000256" key="9">
    <source>
        <dbReference type="PROSITE-ProRule" id="PRU01015"/>
    </source>
</evidence>
<dbReference type="GO" id="GO:0005829">
    <property type="term" value="C:cytosol"/>
    <property type="evidence" value="ECO:0007669"/>
    <property type="project" value="UniProtKB-SubCell"/>
</dbReference>
<organism evidence="13 14">
    <name type="scientific">Genlisea aurea</name>
    <dbReference type="NCBI Taxonomy" id="192259"/>
    <lineage>
        <taxon>Eukaryota</taxon>
        <taxon>Viridiplantae</taxon>
        <taxon>Streptophyta</taxon>
        <taxon>Embryophyta</taxon>
        <taxon>Tracheophyta</taxon>
        <taxon>Spermatophyta</taxon>
        <taxon>Magnoliopsida</taxon>
        <taxon>eudicotyledons</taxon>
        <taxon>Gunneridae</taxon>
        <taxon>Pentapetalae</taxon>
        <taxon>asterids</taxon>
        <taxon>lamiids</taxon>
        <taxon>Lamiales</taxon>
        <taxon>Lentibulariaceae</taxon>
        <taxon>Genlisea</taxon>
    </lineage>
</organism>
<name>S8C9P9_9LAMI</name>
<dbReference type="Pfam" id="PF13649">
    <property type="entry name" value="Methyltransf_25"/>
    <property type="match status" value="1"/>
</dbReference>
<comment type="subcellular location">
    <subcellularLocation>
        <location evidence="1">Cytoplasm</location>
        <location evidence="1">Cytosol</location>
    </subcellularLocation>
</comment>
<evidence type="ECO:0000256" key="1">
    <source>
        <dbReference type="ARBA" id="ARBA00004514"/>
    </source>
</evidence>
<dbReference type="Gene3D" id="3.40.50.150">
    <property type="entry name" value="Vaccinia Virus protein VP39"/>
    <property type="match status" value="1"/>
</dbReference>
<evidence type="ECO:0000259" key="11">
    <source>
        <dbReference type="Pfam" id="PF13649"/>
    </source>
</evidence>
<evidence type="ECO:0000256" key="4">
    <source>
        <dbReference type="ARBA" id="ARBA00022691"/>
    </source>
</evidence>
<evidence type="ECO:0000256" key="6">
    <source>
        <dbReference type="ARBA" id="ARBA00022833"/>
    </source>
</evidence>
<dbReference type="GO" id="GO:0035242">
    <property type="term" value="F:protein-arginine omega-N asymmetric methyltransferase activity"/>
    <property type="evidence" value="ECO:0007669"/>
    <property type="project" value="UniProtKB-EC"/>
</dbReference>
<dbReference type="InterPro" id="IPR025799">
    <property type="entry name" value="Arg_MeTrfase"/>
</dbReference>
<evidence type="ECO:0000313" key="14">
    <source>
        <dbReference type="Proteomes" id="UP000015453"/>
    </source>
</evidence>
<dbReference type="GO" id="GO:0032259">
    <property type="term" value="P:methylation"/>
    <property type="evidence" value="ECO:0007669"/>
    <property type="project" value="UniProtKB-KW"/>
</dbReference>
<reference evidence="13 14" key="1">
    <citation type="journal article" date="2013" name="BMC Genomics">
        <title>The miniature genome of a carnivorous plant Genlisea aurea contains a low number of genes and short non-coding sequences.</title>
        <authorList>
            <person name="Leushkin E.V."/>
            <person name="Sutormin R.A."/>
            <person name="Nabieva E.R."/>
            <person name="Penin A.A."/>
            <person name="Kondrashov A.S."/>
            <person name="Logacheva M.D."/>
        </authorList>
    </citation>
    <scope>NUCLEOTIDE SEQUENCE [LARGE SCALE GENOMIC DNA]</scope>
</reference>
<proteinExistence type="predicted"/>
<dbReference type="GO" id="GO:0046872">
    <property type="term" value="F:metal ion binding"/>
    <property type="evidence" value="ECO:0007669"/>
    <property type="project" value="UniProtKB-KW"/>
</dbReference>
<dbReference type="PANTHER" id="PTHR13267:SF3">
    <property type="entry name" value="ZINC FINGER PROTEIN 277"/>
    <property type="match status" value="1"/>
</dbReference>
<dbReference type="SUPFAM" id="SSF57667">
    <property type="entry name" value="beta-beta-alpha zinc fingers"/>
    <property type="match status" value="1"/>
</dbReference>
<accession>S8C9P9</accession>
<feature type="region of interest" description="Disordered" evidence="10">
    <location>
        <begin position="1"/>
        <end position="39"/>
    </location>
</feature>
<evidence type="ECO:0000256" key="10">
    <source>
        <dbReference type="SAM" id="MobiDB-lite"/>
    </source>
</evidence>
<keyword evidence="6" id="KW-0862">Zinc</keyword>
<dbReference type="AlphaFoldDB" id="S8C9P9"/>
<evidence type="ECO:0000259" key="12">
    <source>
        <dbReference type="Pfam" id="PF21137"/>
    </source>
</evidence>
<comment type="catalytic activity">
    <reaction evidence="8">
        <text>L-arginyl-[protein] + S-adenosyl-L-methionine = N(omega)-methyl-L-arginyl-[protein] + S-adenosyl-L-homocysteine + H(+)</text>
        <dbReference type="Rhea" id="RHEA:48100"/>
        <dbReference type="Rhea" id="RHEA-COMP:10532"/>
        <dbReference type="Rhea" id="RHEA-COMP:11990"/>
        <dbReference type="ChEBI" id="CHEBI:15378"/>
        <dbReference type="ChEBI" id="CHEBI:29965"/>
        <dbReference type="ChEBI" id="CHEBI:57856"/>
        <dbReference type="ChEBI" id="CHEBI:59789"/>
        <dbReference type="ChEBI" id="CHEBI:65280"/>
    </reaction>
    <physiologicalReaction direction="left-to-right" evidence="8">
        <dbReference type="Rhea" id="RHEA:48101"/>
    </physiologicalReaction>
</comment>
<evidence type="ECO:0000313" key="13">
    <source>
        <dbReference type="EMBL" id="EPS61091.1"/>
    </source>
</evidence>
<dbReference type="Proteomes" id="UP000015453">
    <property type="component" value="Unassembled WGS sequence"/>
</dbReference>
<dbReference type="InterPro" id="IPR029063">
    <property type="entry name" value="SAM-dependent_MTases_sf"/>
</dbReference>
<keyword evidence="4 9" id="KW-0949">S-adenosyl-L-methionine</keyword>
<dbReference type="InterPro" id="IPR041698">
    <property type="entry name" value="Methyltransf_25"/>
</dbReference>
<dbReference type="InterPro" id="IPR049482">
    <property type="entry name" value="ANM3-like_C2H2_Zf"/>
</dbReference>
<keyword evidence="9" id="KW-0808">Transferase</keyword>
<feature type="compositionally biased region" description="Acidic residues" evidence="10">
    <location>
        <begin position="16"/>
        <end position="26"/>
    </location>
</feature>
<feature type="compositionally biased region" description="Basic and acidic residues" evidence="10">
    <location>
        <begin position="1"/>
        <end position="15"/>
    </location>
</feature>